<evidence type="ECO:0000313" key="5">
    <source>
        <dbReference type="Proteomes" id="UP000479190"/>
    </source>
</evidence>
<dbReference type="Proteomes" id="UP000479190">
    <property type="component" value="Unassembled WGS sequence"/>
</dbReference>
<dbReference type="InterPro" id="IPR036875">
    <property type="entry name" value="Znf_CCHC_sf"/>
</dbReference>
<sequence length="408" mass="43325">MRADLERIIAEVARRTVAEERSRCSTQHDGIEAPCEPPPPPLPPVSAPQRHGEKKKKAKKKAKKAKKQASAVASVQVQPSTSSGTGHPPTSQREKGEWVKVAKKGKKKVPRTVQGRPEVVRQAPHKPSGRQALQPKLRTPSSAAVMLQLLPEAQKRGVTYREILSDAKQKIEMSELGIGGISIRVAKTGARLLEIPGLGRGAKADALAKKLGDIMDPTTVKVSRPVKCAELRIFGLDDSATREELQAAVASCGGCAADAVRVGEIRQGRAGKGTAWVRCPVAAAKKVAAGPLLVGWVSAKVAVLPSKPLRCFRCLETGHVREECTAEVDRSGLCYRCGSAGHQARECNSAPRCVVCAAANRPADHRAGSVACVAARPQRGRGRRPRAVRAQTQTVQPGAAEQGGDSGH</sequence>
<dbReference type="AlphaFoldDB" id="A0A6H5HY55"/>
<keyword evidence="5" id="KW-1185">Reference proteome</keyword>
<proteinExistence type="predicted"/>
<feature type="compositionally biased region" description="Low complexity" evidence="2">
    <location>
        <begin position="68"/>
        <end position="91"/>
    </location>
</feature>
<feature type="domain" description="CCHC-type" evidence="3">
    <location>
        <begin position="310"/>
        <end position="324"/>
    </location>
</feature>
<feature type="region of interest" description="Disordered" evidence="2">
    <location>
        <begin position="16"/>
        <end position="109"/>
    </location>
</feature>
<feature type="compositionally biased region" description="Basic residues" evidence="2">
    <location>
        <begin position="52"/>
        <end position="67"/>
    </location>
</feature>
<dbReference type="InterPro" id="IPR001878">
    <property type="entry name" value="Znf_CCHC"/>
</dbReference>
<dbReference type="Pfam" id="PF00098">
    <property type="entry name" value="zf-CCHC"/>
    <property type="match status" value="1"/>
</dbReference>
<protein>
    <recommendedName>
        <fullName evidence="3">CCHC-type domain-containing protein</fullName>
    </recommendedName>
</protein>
<evidence type="ECO:0000256" key="1">
    <source>
        <dbReference type="PROSITE-ProRule" id="PRU00047"/>
    </source>
</evidence>
<dbReference type="SUPFAM" id="SSF57756">
    <property type="entry name" value="Retrovirus zinc finger-like domains"/>
    <property type="match status" value="1"/>
</dbReference>
<dbReference type="SMART" id="SM00343">
    <property type="entry name" value="ZnF_C2HC"/>
    <property type="match status" value="2"/>
</dbReference>
<evidence type="ECO:0000259" key="3">
    <source>
        <dbReference type="PROSITE" id="PS50158"/>
    </source>
</evidence>
<dbReference type="OrthoDB" id="7554769at2759"/>
<feature type="compositionally biased region" description="Pro residues" evidence="2">
    <location>
        <begin position="35"/>
        <end position="46"/>
    </location>
</feature>
<accession>A0A6H5HY55</accession>
<keyword evidence="1" id="KW-0863">Zinc-finger</keyword>
<keyword evidence="1" id="KW-0862">Zinc</keyword>
<feature type="compositionally biased region" description="Basic residues" evidence="2">
    <location>
        <begin position="378"/>
        <end position="387"/>
    </location>
</feature>
<feature type="region of interest" description="Disordered" evidence="2">
    <location>
        <begin position="376"/>
        <end position="408"/>
    </location>
</feature>
<evidence type="ECO:0000313" key="4">
    <source>
        <dbReference type="EMBL" id="CAB0028684.1"/>
    </source>
</evidence>
<dbReference type="Gene3D" id="4.10.60.10">
    <property type="entry name" value="Zinc finger, CCHC-type"/>
    <property type="match status" value="1"/>
</dbReference>
<dbReference type="GO" id="GO:0008270">
    <property type="term" value="F:zinc ion binding"/>
    <property type="evidence" value="ECO:0007669"/>
    <property type="project" value="UniProtKB-KW"/>
</dbReference>
<gene>
    <name evidence="4" type="ORF">TBRA_LOCUS824</name>
</gene>
<dbReference type="EMBL" id="CADCXV010000173">
    <property type="protein sequence ID" value="CAB0028684.1"/>
    <property type="molecule type" value="Genomic_DNA"/>
</dbReference>
<evidence type="ECO:0000256" key="2">
    <source>
        <dbReference type="SAM" id="MobiDB-lite"/>
    </source>
</evidence>
<reference evidence="4 5" key="1">
    <citation type="submission" date="2020-02" db="EMBL/GenBank/DDBJ databases">
        <authorList>
            <person name="Ferguson B K."/>
        </authorList>
    </citation>
    <scope>NUCLEOTIDE SEQUENCE [LARGE SCALE GENOMIC DNA]</scope>
</reference>
<dbReference type="PROSITE" id="PS50158">
    <property type="entry name" value="ZF_CCHC"/>
    <property type="match status" value="2"/>
</dbReference>
<keyword evidence="1" id="KW-0479">Metal-binding</keyword>
<feature type="domain" description="CCHC-type" evidence="3">
    <location>
        <begin position="334"/>
        <end position="347"/>
    </location>
</feature>
<dbReference type="GO" id="GO:0003676">
    <property type="term" value="F:nucleic acid binding"/>
    <property type="evidence" value="ECO:0007669"/>
    <property type="project" value="InterPro"/>
</dbReference>
<organism evidence="4 5">
    <name type="scientific">Trichogramma brassicae</name>
    <dbReference type="NCBI Taxonomy" id="86971"/>
    <lineage>
        <taxon>Eukaryota</taxon>
        <taxon>Metazoa</taxon>
        <taxon>Ecdysozoa</taxon>
        <taxon>Arthropoda</taxon>
        <taxon>Hexapoda</taxon>
        <taxon>Insecta</taxon>
        <taxon>Pterygota</taxon>
        <taxon>Neoptera</taxon>
        <taxon>Endopterygota</taxon>
        <taxon>Hymenoptera</taxon>
        <taxon>Apocrita</taxon>
        <taxon>Proctotrupomorpha</taxon>
        <taxon>Chalcidoidea</taxon>
        <taxon>Trichogrammatidae</taxon>
        <taxon>Trichogramma</taxon>
    </lineage>
</organism>
<name>A0A6H5HY55_9HYME</name>